<feature type="domain" description="C2H2-type" evidence="7">
    <location>
        <begin position="1515"/>
        <end position="1544"/>
    </location>
</feature>
<keyword evidence="4" id="KW-0862">Zinc</keyword>
<protein>
    <submittedName>
        <fullName evidence="9">Uncharacterized protein LOC108678185</fullName>
    </submittedName>
</protein>
<evidence type="ECO:0000256" key="4">
    <source>
        <dbReference type="ARBA" id="ARBA00022833"/>
    </source>
</evidence>
<feature type="domain" description="C2H2-type" evidence="7">
    <location>
        <begin position="1084"/>
        <end position="1111"/>
    </location>
</feature>
<dbReference type="InterPro" id="IPR013087">
    <property type="entry name" value="Znf_C2H2_type"/>
</dbReference>
<evidence type="ECO:0000256" key="2">
    <source>
        <dbReference type="ARBA" id="ARBA00022737"/>
    </source>
</evidence>
<organism evidence="8 9">
    <name type="scientific">Hyalella azteca</name>
    <name type="common">Amphipod</name>
    <dbReference type="NCBI Taxonomy" id="294128"/>
    <lineage>
        <taxon>Eukaryota</taxon>
        <taxon>Metazoa</taxon>
        <taxon>Ecdysozoa</taxon>
        <taxon>Arthropoda</taxon>
        <taxon>Crustacea</taxon>
        <taxon>Multicrustacea</taxon>
        <taxon>Malacostraca</taxon>
        <taxon>Eumalacostraca</taxon>
        <taxon>Peracarida</taxon>
        <taxon>Amphipoda</taxon>
        <taxon>Senticaudata</taxon>
        <taxon>Talitrida</taxon>
        <taxon>Talitroidea</taxon>
        <taxon>Hyalellidae</taxon>
        <taxon>Hyalella</taxon>
    </lineage>
</organism>
<name>A0A8B7P793_HYAAZ</name>
<feature type="region of interest" description="Disordered" evidence="6">
    <location>
        <begin position="1537"/>
        <end position="1560"/>
    </location>
</feature>
<feature type="domain" description="C2H2-type" evidence="7">
    <location>
        <begin position="1824"/>
        <end position="1851"/>
    </location>
</feature>
<dbReference type="SUPFAM" id="SSF57667">
    <property type="entry name" value="beta-beta-alpha zinc fingers"/>
    <property type="match status" value="6"/>
</dbReference>
<feature type="compositionally biased region" description="Polar residues" evidence="6">
    <location>
        <begin position="1537"/>
        <end position="1550"/>
    </location>
</feature>
<evidence type="ECO:0000313" key="9">
    <source>
        <dbReference type="RefSeq" id="XP_018022034.1"/>
    </source>
</evidence>
<accession>A0A8B7P793</accession>
<feature type="domain" description="C2H2-type" evidence="7">
    <location>
        <begin position="1111"/>
        <end position="1133"/>
    </location>
</feature>
<evidence type="ECO:0000259" key="7">
    <source>
        <dbReference type="PROSITE" id="PS50157"/>
    </source>
</evidence>
<keyword evidence="3 5" id="KW-0863">Zinc-finger</keyword>
<dbReference type="SMART" id="SM00355">
    <property type="entry name" value="ZnF_C2H2"/>
    <property type="match status" value="12"/>
</dbReference>
<dbReference type="Gene3D" id="3.30.160.60">
    <property type="entry name" value="Classic Zinc Finger"/>
    <property type="match status" value="5"/>
</dbReference>
<reference evidence="9" key="1">
    <citation type="submission" date="2025-08" db="UniProtKB">
        <authorList>
            <consortium name="RefSeq"/>
        </authorList>
    </citation>
    <scope>IDENTIFICATION</scope>
    <source>
        <tissue evidence="9">Whole organism</tissue>
    </source>
</reference>
<evidence type="ECO:0000256" key="6">
    <source>
        <dbReference type="SAM" id="MobiDB-lite"/>
    </source>
</evidence>
<dbReference type="GO" id="GO:0005634">
    <property type="term" value="C:nucleus"/>
    <property type="evidence" value="ECO:0007669"/>
    <property type="project" value="TreeGrafter"/>
</dbReference>
<evidence type="ECO:0000256" key="3">
    <source>
        <dbReference type="ARBA" id="ARBA00022771"/>
    </source>
</evidence>
<keyword evidence="8" id="KW-1185">Reference proteome</keyword>
<sequence length="2004" mass="220765">MSSAINDFKSKLDGLLSSLHTLSSSEKQIAVSILSSTLSSTIFVSSKSNSSSVSNNKDSIPSSISDCYEKKFNSNSLRRTRSALCDSVKRRARCKKLPKKRVALGTGESSESVTSLELAHQNIDDDVQHNWSEHHKPGTILLPQSSEVFPRPQACPALTKAFVSFQEAKAQLQEKRPLWEEICNVPKARNVGERLKPAVLKPSEVPSESVRVFSRTNSETFSVGLEMGELQTVSLKPEGQASMEVSTSSGTRQQASSKDNNAERKAEATQSAAVSIKNEKDSKEKPIDNETYQQASVSLSQECSPRTETLHAHVQGSSIPQQAQRSFPKAVPLQQPSSISLQYHESLQSVVCQIPSSNDVNHPSCGHLQAQSCRVQQEASVSQIQSSLSQAQECAAPSASRIPQIENGGLMTVACATLEQAEGRGAISTSVASSLPSTTSCVLNIGVPNARTFPVDTNSKSQDEIDCSIHPSPLALDKFSMARDLREATETLEKSFSSLKEQQQWHLQQQALIFAENINDNFGLTDAEKMCRRTLLDSRENEGCEQAGGPSYTYRATQLLDHSLRVLGFNQNTRDCYLNDVLTTSHFDLPSDFSEVLDYSMQGRPDKLIEEDAPTDLSVEHDLDIKGDGSIIPEFSDVLHGVAEGRQSLDGSEPTDLSLSHTDKARCVVNDSADSIDMNHRKYVHTDPSHSCNLPSYQSLVNGTYEYILINDTCSCKTAAEDDIPDHHVSNCESMHRKCVKRKIPRLSRDDPENANESAEIVEFGSQDVVYDLSLPPVLNPPVKSLNCEACPLPEYSVTLEDSSAQTPQSNEAISFAEFSFESIVPESVKKFATSPTLTIPQSDFSSQLKLPSFSKAPLQSTDVVRCIPTTPTDPLSKEFANTNLPLLASSSPSEPPKDISNKSLKSHAISPFVEVQAGANSNGAATRVFTDEVRRSKGIRLNKINRIRLPDSIESRTRIVRERNIKSHHGLDKEIASALKSSISSTKSLKRTTRPTYICQICGSEFAQKVSYVRHTRGHDNNKCRLCSSSFSSWKALRAHSLVSHGAQLSAKTYDCQHCCRSFTKRVLLHAHTAKLHTRHGTHMCPKCGAELASAAALRQHLQDHCNKKLPCSLCNAFFSRRQPLLRHLKGHERNACPECGAACSSSKQLLAHCRVAHRAHDRDGSASADAASRSYVQRTNKTPVPEATRAQLQDDRYSSQENVQGDNERTRRAFKERIPKTVKSENDAAKISIDCTDTECGGVVAETDVLQGSDTDEVYILKDTQGILDGTDDNDTKCDSTSCMENTCSCVETFMKTKVSSSFHKSFIQSHAHLKHEETKANSSSPSSDADFCRTLIAAQECSVGCHTVNADVPSSDSATAAQNVILCLSQNDFPSLSVSPALQEGRCHSNDLVSRQHRPASSSCCKELRLARFTPITAAPSNDTTCNLTQGLDESLQISDLKPKEQLKSVKGSHIKVANLDRAAPAGRSKFRAPAHVYSRAHPCPSCPRVFGRPSLLREHLASHSVSGELAFRCEPCSKTFATRSGYRKHLLSTHHSLSRPSTQQLNEAKIPQRNKPALHDTCETQAVLDDGGIERECLQGDAETRPKTKSTAVGASSEENSTSCKTKHFESICAPPNLASSEGNDHLPNEVKSVNSKVCSYNANKNIENKNYPNVSAELDDGFNKEFPDRHVSLTLGSQKRKVDILHGSQQHPINDTSSTTLSAWNQTVSKRKSSEPESGNGLRRDDARSSINVNKNVNQTMKSMGEFRKFCKAQDNCRKPSYSCSLCDYSTKNKFSMKRHLDTHFNRRRFVCEACGKAFMSLLNLQDHHAFVHSTEKKFNCSHCCSAFKTRSTLVRHMQRHSDNKPYKCHCGNKYKRLSGLKKHKLMAHNEVSNVRKLLKVQVGTPLLCIDTLEQRMEPASGMNALCQHDHDESLGRECRRSNAKNKALKSFSLPSINPLDNLDQIKAKSLRQKNDHEPEVVAKSVGLIDGVLNLTVTESLPKISESFDSNIIILENLH</sequence>
<proteinExistence type="predicted"/>
<evidence type="ECO:0000256" key="1">
    <source>
        <dbReference type="ARBA" id="ARBA00022723"/>
    </source>
</evidence>
<feature type="compositionally biased region" description="Polar residues" evidence="6">
    <location>
        <begin position="1693"/>
        <end position="1713"/>
    </location>
</feature>
<dbReference type="GO" id="GO:0008270">
    <property type="term" value="F:zinc ion binding"/>
    <property type="evidence" value="ECO:0007669"/>
    <property type="project" value="UniProtKB-KW"/>
</dbReference>
<dbReference type="OrthoDB" id="6346001at2759"/>
<dbReference type="GO" id="GO:0000977">
    <property type="term" value="F:RNA polymerase II transcription regulatory region sequence-specific DNA binding"/>
    <property type="evidence" value="ECO:0007669"/>
    <property type="project" value="TreeGrafter"/>
</dbReference>
<feature type="domain" description="C2H2-type" evidence="7">
    <location>
        <begin position="1485"/>
        <end position="1512"/>
    </location>
</feature>
<feature type="region of interest" description="Disordered" evidence="6">
    <location>
        <begin position="1163"/>
        <end position="1213"/>
    </location>
</feature>
<dbReference type="GeneID" id="108678185"/>
<gene>
    <name evidence="9" type="primary">LOC108678185</name>
</gene>
<evidence type="ECO:0000313" key="8">
    <source>
        <dbReference type="Proteomes" id="UP000694843"/>
    </source>
</evidence>
<dbReference type="KEGG" id="hazt:108678185"/>
<dbReference type="GO" id="GO:0000981">
    <property type="term" value="F:DNA-binding transcription factor activity, RNA polymerase II-specific"/>
    <property type="evidence" value="ECO:0007669"/>
    <property type="project" value="TreeGrafter"/>
</dbReference>
<feature type="domain" description="C2H2-type" evidence="7">
    <location>
        <begin position="998"/>
        <end position="1025"/>
    </location>
</feature>
<dbReference type="RefSeq" id="XP_018022034.1">
    <property type="nucleotide sequence ID" value="XM_018166545.2"/>
</dbReference>
<feature type="compositionally biased region" description="Basic and acidic residues" evidence="6">
    <location>
        <begin position="277"/>
        <end position="288"/>
    </location>
</feature>
<feature type="region of interest" description="Disordered" evidence="6">
    <location>
        <begin position="1581"/>
        <end position="1610"/>
    </location>
</feature>
<dbReference type="PANTHER" id="PTHR24379:SF127">
    <property type="entry name" value="BLOODY FINGERS-RELATED"/>
    <property type="match status" value="1"/>
</dbReference>
<feature type="compositionally biased region" description="Low complexity" evidence="6">
    <location>
        <begin position="1167"/>
        <end position="1176"/>
    </location>
</feature>
<dbReference type="InterPro" id="IPR036236">
    <property type="entry name" value="Znf_C2H2_sf"/>
</dbReference>
<dbReference type="Pfam" id="PF00096">
    <property type="entry name" value="zf-C2H2"/>
    <property type="match status" value="1"/>
</dbReference>
<feature type="region of interest" description="Disordered" evidence="6">
    <location>
        <begin position="1693"/>
        <end position="1736"/>
    </location>
</feature>
<keyword evidence="1" id="KW-0479">Metal-binding</keyword>
<dbReference type="Proteomes" id="UP000694843">
    <property type="component" value="Unplaced"/>
</dbReference>
<dbReference type="PROSITE" id="PS00028">
    <property type="entry name" value="ZINC_FINGER_C2H2_1"/>
    <property type="match status" value="9"/>
</dbReference>
<feature type="domain" description="C2H2-type" evidence="7">
    <location>
        <begin position="1795"/>
        <end position="1823"/>
    </location>
</feature>
<keyword evidence="2" id="KW-0677">Repeat</keyword>
<feature type="domain" description="C2H2-type" evidence="7">
    <location>
        <begin position="1767"/>
        <end position="1794"/>
    </location>
</feature>
<feature type="compositionally biased region" description="Polar residues" evidence="6">
    <location>
        <begin position="243"/>
        <end position="259"/>
    </location>
</feature>
<dbReference type="PROSITE" id="PS50157">
    <property type="entry name" value="ZINC_FINGER_C2H2_2"/>
    <property type="match status" value="9"/>
</dbReference>
<dbReference type="PANTHER" id="PTHR24379">
    <property type="entry name" value="KRAB AND ZINC FINGER DOMAIN-CONTAINING"/>
    <property type="match status" value="1"/>
</dbReference>
<feature type="compositionally biased region" description="Basic and acidic residues" evidence="6">
    <location>
        <begin position="1581"/>
        <end position="1590"/>
    </location>
</feature>
<feature type="domain" description="C2H2-type" evidence="7">
    <location>
        <begin position="1055"/>
        <end position="1083"/>
    </location>
</feature>
<feature type="region of interest" description="Disordered" evidence="6">
    <location>
        <begin position="237"/>
        <end position="290"/>
    </location>
</feature>
<feature type="compositionally biased region" description="Polar residues" evidence="6">
    <location>
        <begin position="1593"/>
        <end position="1608"/>
    </location>
</feature>
<evidence type="ECO:0000256" key="5">
    <source>
        <dbReference type="PROSITE-ProRule" id="PRU00042"/>
    </source>
</evidence>